<dbReference type="InterPro" id="IPR045469">
    <property type="entry name" value="Nis1"/>
</dbReference>
<protein>
    <recommendedName>
        <fullName evidence="4">Phosphatidylglycerol/phosphatidylinositol transfer protein</fullName>
    </recommendedName>
</protein>
<keyword evidence="1" id="KW-0732">Signal</keyword>
<evidence type="ECO:0000256" key="1">
    <source>
        <dbReference type="SAM" id="SignalP"/>
    </source>
</evidence>
<dbReference type="OMA" id="KCYSSED"/>
<comment type="caution">
    <text evidence="2">The sequence shown here is derived from an EMBL/GenBank/DDBJ whole genome shotgun (WGS) entry which is preliminary data.</text>
</comment>
<organism evidence="2 3">
    <name type="scientific">Grifola frondosa</name>
    <name type="common">Maitake</name>
    <name type="synonym">Polyporus frondosus</name>
    <dbReference type="NCBI Taxonomy" id="5627"/>
    <lineage>
        <taxon>Eukaryota</taxon>
        <taxon>Fungi</taxon>
        <taxon>Dikarya</taxon>
        <taxon>Basidiomycota</taxon>
        <taxon>Agaricomycotina</taxon>
        <taxon>Agaricomycetes</taxon>
        <taxon>Polyporales</taxon>
        <taxon>Grifolaceae</taxon>
        <taxon>Grifola</taxon>
    </lineage>
</organism>
<evidence type="ECO:0000313" key="2">
    <source>
        <dbReference type="EMBL" id="OBZ68681.1"/>
    </source>
</evidence>
<feature type="signal peptide" evidence="1">
    <location>
        <begin position="1"/>
        <end position="16"/>
    </location>
</feature>
<sequence>MKSLFVLACLAASALAQGCAIGAPAEFSTVTPGSNITVEVDRPDTLTGSQEIAIVIGLATCVGRVDNECATFNVSEVLGQILYSGPYDPQFHFDEPSKPPYQNFTVQVPTSLPNGQASLSVSHFSLIGAGPFPFLEVLNTTLIVES</sequence>
<dbReference type="OrthoDB" id="2841294at2759"/>
<reference evidence="2 3" key="1">
    <citation type="submission" date="2016-03" db="EMBL/GenBank/DDBJ databases">
        <title>Whole genome sequencing of Grifola frondosa 9006-11.</title>
        <authorList>
            <person name="Min B."/>
            <person name="Park H."/>
            <person name="Kim J.-G."/>
            <person name="Cho H."/>
            <person name="Oh Y.-L."/>
            <person name="Kong W.-S."/>
            <person name="Choi I.-G."/>
        </authorList>
    </citation>
    <scope>NUCLEOTIDE SEQUENCE [LARGE SCALE GENOMIC DNA]</scope>
    <source>
        <strain evidence="2 3">9006-11</strain>
    </source>
</reference>
<evidence type="ECO:0008006" key="4">
    <source>
        <dbReference type="Google" id="ProtNLM"/>
    </source>
</evidence>
<dbReference type="PROSITE" id="PS51257">
    <property type="entry name" value="PROKAR_LIPOPROTEIN"/>
    <property type="match status" value="1"/>
</dbReference>
<keyword evidence="3" id="KW-1185">Reference proteome</keyword>
<dbReference type="Pfam" id="PF19271">
    <property type="entry name" value="Nis1"/>
    <property type="match status" value="1"/>
</dbReference>
<gene>
    <name evidence="2" type="ORF">A0H81_11015</name>
</gene>
<dbReference type="AlphaFoldDB" id="A0A1C7LV94"/>
<accession>A0A1C7LV94</accession>
<dbReference type="Proteomes" id="UP000092993">
    <property type="component" value="Unassembled WGS sequence"/>
</dbReference>
<evidence type="ECO:0000313" key="3">
    <source>
        <dbReference type="Proteomes" id="UP000092993"/>
    </source>
</evidence>
<name>A0A1C7LV94_GRIFR</name>
<dbReference type="EMBL" id="LUGG01000019">
    <property type="protein sequence ID" value="OBZ68681.1"/>
    <property type="molecule type" value="Genomic_DNA"/>
</dbReference>
<feature type="chain" id="PRO_5008888826" description="Phosphatidylglycerol/phosphatidylinositol transfer protein" evidence="1">
    <location>
        <begin position="17"/>
        <end position="146"/>
    </location>
</feature>
<proteinExistence type="predicted"/>